<dbReference type="SMART" id="SM00530">
    <property type="entry name" value="HTH_XRE"/>
    <property type="match status" value="1"/>
</dbReference>
<dbReference type="InterPro" id="IPR001387">
    <property type="entry name" value="Cro/C1-type_HTH"/>
</dbReference>
<evidence type="ECO:0000313" key="3">
    <source>
        <dbReference type="EMBL" id="AQZ96064.1"/>
    </source>
</evidence>
<evidence type="ECO:0000256" key="1">
    <source>
        <dbReference type="SAM" id="MobiDB-lite"/>
    </source>
</evidence>
<dbReference type="PROSITE" id="PS50943">
    <property type="entry name" value="HTH_CROC1"/>
    <property type="match status" value="1"/>
</dbReference>
<sequence>MRLSDSLTDDAVLAELGGRLARLRLDSGLTQAQLAEQAGLSKRTLERLEAGQSSQLLSLIRVLRVLGRLGGLEALLPDTGPGPMALLRGKGKPPQRASRRAVAEPKGEWQWGDDE</sequence>
<feature type="region of interest" description="Disordered" evidence="1">
    <location>
        <begin position="80"/>
        <end position="115"/>
    </location>
</feature>
<dbReference type="Proteomes" id="UP000243488">
    <property type="component" value="Chromosome"/>
</dbReference>
<dbReference type="SUPFAM" id="SSF47413">
    <property type="entry name" value="lambda repressor-like DNA-binding domains"/>
    <property type="match status" value="1"/>
</dbReference>
<name>A0A1V0B8F5_9GAMM</name>
<keyword evidence="4" id="KW-1185">Reference proteome</keyword>
<accession>A0A1V0B8F5</accession>
<organism evidence="3 4">
    <name type="scientific">Halopseudomonas phragmitis</name>
    <dbReference type="NCBI Taxonomy" id="1931241"/>
    <lineage>
        <taxon>Bacteria</taxon>
        <taxon>Pseudomonadati</taxon>
        <taxon>Pseudomonadota</taxon>
        <taxon>Gammaproteobacteria</taxon>
        <taxon>Pseudomonadales</taxon>
        <taxon>Pseudomonadaceae</taxon>
        <taxon>Halopseudomonas</taxon>
    </lineage>
</organism>
<dbReference type="Gene3D" id="1.10.260.40">
    <property type="entry name" value="lambda repressor-like DNA-binding domains"/>
    <property type="match status" value="1"/>
</dbReference>
<dbReference type="EMBL" id="CP020100">
    <property type="protein sequence ID" value="AQZ96064.1"/>
    <property type="molecule type" value="Genomic_DNA"/>
</dbReference>
<dbReference type="RefSeq" id="WP_080050962.1">
    <property type="nucleotide sequence ID" value="NZ_CP020100.1"/>
</dbReference>
<dbReference type="CDD" id="cd00093">
    <property type="entry name" value="HTH_XRE"/>
    <property type="match status" value="1"/>
</dbReference>
<evidence type="ECO:0000313" key="4">
    <source>
        <dbReference type="Proteomes" id="UP000243488"/>
    </source>
</evidence>
<feature type="compositionally biased region" description="Basic residues" evidence="1">
    <location>
        <begin position="89"/>
        <end position="99"/>
    </location>
</feature>
<dbReference type="InterPro" id="IPR010982">
    <property type="entry name" value="Lambda_DNA-bd_dom_sf"/>
</dbReference>
<dbReference type="Pfam" id="PF13560">
    <property type="entry name" value="HTH_31"/>
    <property type="match status" value="1"/>
</dbReference>
<evidence type="ECO:0000259" key="2">
    <source>
        <dbReference type="PROSITE" id="PS50943"/>
    </source>
</evidence>
<dbReference type="GO" id="GO:0003677">
    <property type="term" value="F:DNA binding"/>
    <property type="evidence" value="ECO:0007669"/>
    <property type="project" value="InterPro"/>
</dbReference>
<dbReference type="KEGG" id="ppha:BVH74_15465"/>
<proteinExistence type="predicted"/>
<dbReference type="AlphaFoldDB" id="A0A1V0B8F5"/>
<dbReference type="STRING" id="1931241.BVH74_15465"/>
<protein>
    <submittedName>
        <fullName evidence="3">Transcriptional regulator</fullName>
    </submittedName>
</protein>
<feature type="domain" description="HTH cro/C1-type" evidence="2">
    <location>
        <begin position="20"/>
        <end position="72"/>
    </location>
</feature>
<reference evidence="3 4" key="1">
    <citation type="submission" date="2017-03" db="EMBL/GenBank/DDBJ databases">
        <title>Complete genome sequence of the novel DNRA strain Pseudomonas sp. S-6-2 isolated from Chinese polluted river sediment. Journal of Biotechnology.</title>
        <authorList>
            <person name="Li J."/>
            <person name="Xiang F."/>
            <person name="Wang L."/>
            <person name="Xi L."/>
            <person name="Liu J."/>
        </authorList>
    </citation>
    <scope>NUCLEOTIDE SEQUENCE [LARGE SCALE GENOMIC DNA]</scope>
    <source>
        <strain evidence="3 4">S-6-2</strain>
    </source>
</reference>
<gene>
    <name evidence="3" type="ORF">BVH74_15465</name>
</gene>